<keyword evidence="2" id="KW-1185">Reference proteome</keyword>
<comment type="caution">
    <text evidence="1">The sequence shown here is derived from an EMBL/GenBank/DDBJ whole genome shotgun (WGS) entry which is preliminary data.</text>
</comment>
<evidence type="ECO:0000313" key="1">
    <source>
        <dbReference type="EMBL" id="KAE9543785.1"/>
    </source>
</evidence>
<protein>
    <submittedName>
        <fullName evidence="1">Uncharacterized protein</fullName>
    </submittedName>
</protein>
<gene>
    <name evidence="1" type="ORF">AGLY_002015</name>
</gene>
<evidence type="ECO:0000313" key="2">
    <source>
        <dbReference type="Proteomes" id="UP000475862"/>
    </source>
</evidence>
<proteinExistence type="predicted"/>
<name>A0A6G0U3U7_APHGL</name>
<accession>A0A6G0U3U7</accession>
<reference evidence="1 2" key="1">
    <citation type="submission" date="2019-08" db="EMBL/GenBank/DDBJ databases">
        <title>The genome of the soybean aphid Biotype 1, its phylome, world population structure and adaptation to the North American continent.</title>
        <authorList>
            <person name="Giordano R."/>
            <person name="Donthu R.K."/>
            <person name="Hernandez A.G."/>
            <person name="Wright C.L."/>
            <person name="Zimin A.V."/>
        </authorList>
    </citation>
    <scope>NUCLEOTIDE SEQUENCE [LARGE SCALE GENOMIC DNA]</scope>
    <source>
        <tissue evidence="1">Whole aphids</tissue>
    </source>
</reference>
<dbReference type="AlphaFoldDB" id="A0A6G0U3U7"/>
<dbReference type="Proteomes" id="UP000475862">
    <property type="component" value="Unassembled WGS sequence"/>
</dbReference>
<sequence length="185" mass="21229">MSYDYKCPDLCDYSMIVNLPVISGPKVSSGPRSKFVLSTGYAGYGENMAIKSSCRHLLLLVGCRLLFFITELVVRQRRQPVNDLNNAFPFSTYIRVGYRVECECVTSSRRGSNVATTVRRHFKRTMKSEEEKEAELMKNARVKVLEEIVSLQNKTICDMSIYCVYDIRTTQRSFSLLGRVYVVFE</sequence>
<dbReference type="EMBL" id="VYZN01000006">
    <property type="protein sequence ID" value="KAE9543785.1"/>
    <property type="molecule type" value="Genomic_DNA"/>
</dbReference>
<organism evidence="1 2">
    <name type="scientific">Aphis glycines</name>
    <name type="common">Soybean aphid</name>
    <dbReference type="NCBI Taxonomy" id="307491"/>
    <lineage>
        <taxon>Eukaryota</taxon>
        <taxon>Metazoa</taxon>
        <taxon>Ecdysozoa</taxon>
        <taxon>Arthropoda</taxon>
        <taxon>Hexapoda</taxon>
        <taxon>Insecta</taxon>
        <taxon>Pterygota</taxon>
        <taxon>Neoptera</taxon>
        <taxon>Paraneoptera</taxon>
        <taxon>Hemiptera</taxon>
        <taxon>Sternorrhyncha</taxon>
        <taxon>Aphidomorpha</taxon>
        <taxon>Aphidoidea</taxon>
        <taxon>Aphididae</taxon>
        <taxon>Aphidini</taxon>
        <taxon>Aphis</taxon>
        <taxon>Aphis</taxon>
    </lineage>
</organism>